<dbReference type="SUPFAM" id="SSF110849">
    <property type="entry name" value="ParB/Sulfiredoxin"/>
    <property type="match status" value="1"/>
</dbReference>
<accession>A0A4V5PJ21</accession>
<gene>
    <name evidence="2" type="ORF">FAZ69_12455</name>
</gene>
<dbReference type="InterPro" id="IPR036086">
    <property type="entry name" value="ParB/Sulfiredoxin_sf"/>
</dbReference>
<dbReference type="EMBL" id="SWJE01000005">
    <property type="protein sequence ID" value="TKC89720.1"/>
    <property type="molecule type" value="Genomic_DNA"/>
</dbReference>
<sequence length="135" mass="15131">MHHDNWPIVLIATSRILPNEEHEETRVLEVLKSIERSGRWTAPIVLERASLAVMDGHHRLAAARRLSLPRVPCLLLDYAQVGVVARRPGYRVDGEQIVARSREGMLYPPKTTRHIFPQALPACSIELEALVVSGS</sequence>
<dbReference type="CDD" id="cd16400">
    <property type="entry name" value="ParB_Srx_like_nuclease"/>
    <property type="match status" value="1"/>
</dbReference>
<reference evidence="2 3" key="1">
    <citation type="submission" date="2019-04" db="EMBL/GenBank/DDBJ databases">
        <title>Trinickia sp. 7GSK02, isolated from subtropical forest soil.</title>
        <authorList>
            <person name="Gao Z.-H."/>
            <person name="Qiu L.-H."/>
        </authorList>
    </citation>
    <scope>NUCLEOTIDE SEQUENCE [LARGE SCALE GENOMIC DNA]</scope>
    <source>
        <strain evidence="2 3">7GSK02</strain>
    </source>
</reference>
<dbReference type="OrthoDB" id="8565623at2"/>
<organism evidence="2 3">
    <name type="scientific">Trinickia terrae</name>
    <dbReference type="NCBI Taxonomy" id="2571161"/>
    <lineage>
        <taxon>Bacteria</taxon>
        <taxon>Pseudomonadati</taxon>
        <taxon>Pseudomonadota</taxon>
        <taxon>Betaproteobacteria</taxon>
        <taxon>Burkholderiales</taxon>
        <taxon>Burkholderiaceae</taxon>
        <taxon>Trinickia</taxon>
    </lineage>
</organism>
<dbReference type="Gene3D" id="3.90.1530.10">
    <property type="entry name" value="Conserved hypothetical protein from pyrococcus furiosus pfu- 392566-001, ParB domain"/>
    <property type="match status" value="1"/>
</dbReference>
<dbReference type="Proteomes" id="UP000305539">
    <property type="component" value="Unassembled WGS sequence"/>
</dbReference>
<dbReference type="InterPro" id="IPR003115">
    <property type="entry name" value="ParB_N"/>
</dbReference>
<keyword evidence="3" id="KW-1185">Reference proteome</keyword>
<dbReference type="RefSeq" id="WP_136894756.1">
    <property type="nucleotide sequence ID" value="NZ_SWJE01000005.1"/>
</dbReference>
<proteinExistence type="predicted"/>
<name>A0A4V5PJ21_9BURK</name>
<protein>
    <recommendedName>
        <fullName evidence="1">ParB-like N-terminal domain-containing protein</fullName>
    </recommendedName>
</protein>
<dbReference type="AlphaFoldDB" id="A0A4V5PJ21"/>
<feature type="domain" description="ParB-like N-terminal" evidence="1">
    <location>
        <begin position="9"/>
        <end position="87"/>
    </location>
</feature>
<evidence type="ECO:0000259" key="1">
    <source>
        <dbReference type="SMART" id="SM00470"/>
    </source>
</evidence>
<comment type="caution">
    <text evidence="2">The sequence shown here is derived from an EMBL/GenBank/DDBJ whole genome shotgun (WGS) entry which is preliminary data.</text>
</comment>
<dbReference type="SMART" id="SM00470">
    <property type="entry name" value="ParB"/>
    <property type="match status" value="1"/>
</dbReference>
<evidence type="ECO:0000313" key="2">
    <source>
        <dbReference type="EMBL" id="TKC89720.1"/>
    </source>
</evidence>
<evidence type="ECO:0000313" key="3">
    <source>
        <dbReference type="Proteomes" id="UP000305539"/>
    </source>
</evidence>